<organism evidence="5 6">
    <name type="scientific">Lipingzhangella rawalii</name>
    <dbReference type="NCBI Taxonomy" id="2055835"/>
    <lineage>
        <taxon>Bacteria</taxon>
        <taxon>Bacillati</taxon>
        <taxon>Actinomycetota</taxon>
        <taxon>Actinomycetes</taxon>
        <taxon>Streptosporangiales</taxon>
        <taxon>Nocardiopsidaceae</taxon>
        <taxon>Lipingzhangella</taxon>
    </lineage>
</organism>
<feature type="domain" description="Ketosynthase family 3 (KS3)" evidence="4">
    <location>
        <begin position="4"/>
        <end position="408"/>
    </location>
</feature>
<dbReference type="SUPFAM" id="SSF53901">
    <property type="entry name" value="Thiolase-like"/>
    <property type="match status" value="2"/>
</dbReference>
<dbReference type="SMART" id="SM00825">
    <property type="entry name" value="PKS_KS"/>
    <property type="match status" value="1"/>
</dbReference>
<keyword evidence="2 3" id="KW-0808">Transferase</keyword>
<evidence type="ECO:0000256" key="1">
    <source>
        <dbReference type="ARBA" id="ARBA00008467"/>
    </source>
</evidence>
<evidence type="ECO:0000259" key="4">
    <source>
        <dbReference type="PROSITE" id="PS52004"/>
    </source>
</evidence>
<proteinExistence type="inferred from homology"/>
<dbReference type="GO" id="GO:0016746">
    <property type="term" value="F:acyltransferase activity"/>
    <property type="evidence" value="ECO:0007669"/>
    <property type="project" value="UniProtKB-KW"/>
</dbReference>
<dbReference type="Proteomes" id="UP001250214">
    <property type="component" value="Unassembled WGS sequence"/>
</dbReference>
<dbReference type="Pfam" id="PF02801">
    <property type="entry name" value="Ketoacyl-synt_C"/>
    <property type="match status" value="1"/>
</dbReference>
<dbReference type="PROSITE" id="PS52004">
    <property type="entry name" value="KS3_2"/>
    <property type="match status" value="1"/>
</dbReference>
<dbReference type="EC" id="2.3.1.-" evidence="5"/>
<protein>
    <submittedName>
        <fullName evidence="5">Beta-ketoacyl-[acyl-carrier-protein] synthase family protein</fullName>
        <ecNumber evidence="5">2.3.1.-</ecNumber>
    </submittedName>
</protein>
<dbReference type="NCBIfam" id="NF005589">
    <property type="entry name" value="PRK07314.1"/>
    <property type="match status" value="1"/>
</dbReference>
<keyword evidence="5" id="KW-0012">Acyltransferase</keyword>
<dbReference type="InterPro" id="IPR016039">
    <property type="entry name" value="Thiolase-like"/>
</dbReference>
<dbReference type="PANTHER" id="PTHR11712:SF347">
    <property type="entry name" value="BETA KETOACYL-ACYL CARRIER PROTEIN SYNTHASE"/>
    <property type="match status" value="1"/>
</dbReference>
<accession>A0ABU2H5K2</accession>
<evidence type="ECO:0000256" key="2">
    <source>
        <dbReference type="ARBA" id="ARBA00022679"/>
    </source>
</evidence>
<dbReference type="InterPro" id="IPR014031">
    <property type="entry name" value="Ketoacyl_synth_C"/>
</dbReference>
<dbReference type="InterPro" id="IPR000794">
    <property type="entry name" value="Beta-ketoacyl_synthase"/>
</dbReference>
<dbReference type="Gene3D" id="3.40.47.10">
    <property type="match status" value="2"/>
</dbReference>
<comment type="caution">
    <text evidence="5">The sequence shown here is derived from an EMBL/GenBank/DDBJ whole genome shotgun (WGS) entry which is preliminary data.</text>
</comment>
<dbReference type="EMBL" id="JAVLVT010000003">
    <property type="protein sequence ID" value="MDS1270129.1"/>
    <property type="molecule type" value="Genomic_DNA"/>
</dbReference>
<dbReference type="InterPro" id="IPR014030">
    <property type="entry name" value="Ketoacyl_synth_N"/>
</dbReference>
<comment type="similarity">
    <text evidence="1 3">Belongs to the thiolase-like superfamily. Beta-ketoacyl-ACP synthases family.</text>
</comment>
<reference evidence="6" key="1">
    <citation type="submission" date="2023-07" db="EMBL/GenBank/DDBJ databases">
        <title>Novel species in the genus Lipingzhangella isolated from Sambhar Salt Lake.</title>
        <authorList>
            <person name="Jiya N."/>
            <person name="Kajale S."/>
            <person name="Sharma A."/>
        </authorList>
    </citation>
    <scope>NUCLEOTIDE SEQUENCE [LARGE SCALE GENOMIC DNA]</scope>
    <source>
        <strain evidence="6">LS1_29</strain>
    </source>
</reference>
<gene>
    <name evidence="5" type="ORF">RIF23_07465</name>
</gene>
<dbReference type="InterPro" id="IPR018201">
    <property type="entry name" value="Ketoacyl_synth_AS"/>
</dbReference>
<dbReference type="CDD" id="cd00834">
    <property type="entry name" value="KAS_I_II"/>
    <property type="match status" value="1"/>
</dbReference>
<sequence length="409" mass="41964">MPENGPASITGIGLVTPAGIGRSSNWATVCSGRSTTTPLDILADAPVGFASTVPSTFDIDRFTGRHLSRQYDRSTQFALVAAQAALNDAELTPTVRSDARIAVVIGTAFGGIHTFEDNHTRFHTTGPTAVTTRFLPKGLVNMVSGILSIELRATGPNLVTSTACASGATALGVGLDLLRADSADIVIAGGTDASVTPLLVAGFHKLRALSRSQHRLRQASRPFDRDHDGFVLAEGAGILTLERGSDAAQRGARTYAKLAGYGATADAHHITAPHPEGRGAKEAIHAACRDAGIAPGDIEHVNAHATSTPTGDSIEAAVLAEMTPNAVVTSTKGVTGHTMGAAGAIEAAYTALALSSQTIPPVAHLEQPCAAARALDLVTGAPRTGTFETALSNSFGFGGHNAVLAFTRT</sequence>
<evidence type="ECO:0000256" key="3">
    <source>
        <dbReference type="RuleBase" id="RU003694"/>
    </source>
</evidence>
<evidence type="ECO:0000313" key="5">
    <source>
        <dbReference type="EMBL" id="MDS1270129.1"/>
    </source>
</evidence>
<dbReference type="PANTHER" id="PTHR11712">
    <property type="entry name" value="POLYKETIDE SYNTHASE-RELATED"/>
    <property type="match status" value="1"/>
</dbReference>
<name>A0ABU2H5K2_9ACTN</name>
<keyword evidence="6" id="KW-1185">Reference proteome</keyword>
<evidence type="ECO:0000313" key="6">
    <source>
        <dbReference type="Proteomes" id="UP001250214"/>
    </source>
</evidence>
<dbReference type="InterPro" id="IPR020841">
    <property type="entry name" value="PKS_Beta-ketoAc_synthase_dom"/>
</dbReference>
<dbReference type="Pfam" id="PF00109">
    <property type="entry name" value="ketoacyl-synt"/>
    <property type="match status" value="1"/>
</dbReference>
<dbReference type="PROSITE" id="PS00606">
    <property type="entry name" value="KS3_1"/>
    <property type="match status" value="1"/>
</dbReference>